<dbReference type="RefSeq" id="WP_070877852.1">
    <property type="nucleotide sequence ID" value="NZ_CAJFZX010000001.1"/>
</dbReference>
<reference evidence="2 3" key="1">
    <citation type="submission" date="2019-11" db="EMBL/GenBank/DDBJ databases">
        <title>Bacillus idriensis genome.</title>
        <authorList>
            <person name="Konopka E.N."/>
            <person name="Newman J.D."/>
        </authorList>
    </citation>
    <scope>NUCLEOTIDE SEQUENCE [LARGE SCALE GENOMIC DNA]</scope>
    <source>
        <strain evidence="2 3">DSM 19097</strain>
    </source>
</reference>
<organism evidence="2 3">
    <name type="scientific">Metabacillus idriensis</name>
    <dbReference type="NCBI Taxonomy" id="324768"/>
    <lineage>
        <taxon>Bacteria</taxon>
        <taxon>Bacillati</taxon>
        <taxon>Bacillota</taxon>
        <taxon>Bacilli</taxon>
        <taxon>Bacillales</taxon>
        <taxon>Bacillaceae</taxon>
        <taxon>Metabacillus</taxon>
    </lineage>
</organism>
<accession>A0A6I2MBJ2</accession>
<dbReference type="AlphaFoldDB" id="A0A6I2MBJ2"/>
<dbReference type="GO" id="GO:0008168">
    <property type="term" value="F:methyltransferase activity"/>
    <property type="evidence" value="ECO:0007669"/>
    <property type="project" value="UniProtKB-KW"/>
</dbReference>
<feature type="domain" description="Methyltransferase" evidence="1">
    <location>
        <begin position="43"/>
        <end position="142"/>
    </location>
</feature>
<evidence type="ECO:0000313" key="2">
    <source>
        <dbReference type="EMBL" id="MRX55775.1"/>
    </source>
</evidence>
<sequence>MDSVIDYYTGFAEREWTRLDREPLEYIINYHYIKQYLPEKAHILDNGAGPGKYSMALAAEGYDITLSDLTPKLVALAEKKAKELGLTDQFHGFHHLDAADLCLFQDEMFDAALMMGPLYHLQKEKARIKAVQELYRVTKKGGIVFAAFRSRAHHMYASLQSPDLWKPNDSIGSIQSFLVNGTFDHQEKGRFTGAYFYRVEEIAPFMEAYGFQTAALIGSTAIGAALNENSWNLWKGKGDQEFSKLIELLIETAKDPSLLGISSHLLYIGKKG</sequence>
<proteinExistence type="predicted"/>
<comment type="caution">
    <text evidence="2">The sequence shown here is derived from an EMBL/GenBank/DDBJ whole genome shotgun (WGS) entry which is preliminary data.</text>
</comment>
<gene>
    <name evidence="2" type="ORF">GJU41_17575</name>
</gene>
<name>A0A6I2MBJ2_9BACI</name>
<dbReference type="SUPFAM" id="SSF53335">
    <property type="entry name" value="S-adenosyl-L-methionine-dependent methyltransferases"/>
    <property type="match status" value="1"/>
</dbReference>
<keyword evidence="3" id="KW-1185">Reference proteome</keyword>
<evidence type="ECO:0000259" key="1">
    <source>
        <dbReference type="Pfam" id="PF13649"/>
    </source>
</evidence>
<keyword evidence="2" id="KW-0489">Methyltransferase</keyword>
<protein>
    <submittedName>
        <fullName evidence="2">Methyltransferase domain-containing protein</fullName>
    </submittedName>
</protein>
<dbReference type="Gene3D" id="3.40.50.150">
    <property type="entry name" value="Vaccinia Virus protein VP39"/>
    <property type="match status" value="1"/>
</dbReference>
<keyword evidence="2" id="KW-0808">Transferase</keyword>
<dbReference type="InterPro" id="IPR041698">
    <property type="entry name" value="Methyltransf_25"/>
</dbReference>
<dbReference type="Proteomes" id="UP000441585">
    <property type="component" value="Unassembled WGS sequence"/>
</dbReference>
<dbReference type="EMBL" id="WKKF01000006">
    <property type="protein sequence ID" value="MRX55775.1"/>
    <property type="molecule type" value="Genomic_DNA"/>
</dbReference>
<dbReference type="CDD" id="cd02440">
    <property type="entry name" value="AdoMet_MTases"/>
    <property type="match status" value="1"/>
</dbReference>
<dbReference type="GO" id="GO:0032259">
    <property type="term" value="P:methylation"/>
    <property type="evidence" value="ECO:0007669"/>
    <property type="project" value="UniProtKB-KW"/>
</dbReference>
<evidence type="ECO:0000313" key="3">
    <source>
        <dbReference type="Proteomes" id="UP000441585"/>
    </source>
</evidence>
<dbReference type="InterPro" id="IPR029063">
    <property type="entry name" value="SAM-dependent_MTases_sf"/>
</dbReference>
<dbReference type="Pfam" id="PF13649">
    <property type="entry name" value="Methyltransf_25"/>
    <property type="match status" value="1"/>
</dbReference>